<evidence type="ECO:0000313" key="2">
    <source>
        <dbReference type="Proteomes" id="UP000199135"/>
    </source>
</evidence>
<keyword evidence="2" id="KW-1185">Reference proteome</keyword>
<gene>
    <name evidence="1" type="ORF">SAMN05216447_102107</name>
</gene>
<proteinExistence type="predicted"/>
<dbReference type="Proteomes" id="UP000199135">
    <property type="component" value="Unassembled WGS sequence"/>
</dbReference>
<evidence type="ECO:0000313" key="1">
    <source>
        <dbReference type="EMBL" id="SEH42777.1"/>
    </source>
</evidence>
<accession>A0A1H6I2Z6</accession>
<sequence>MTQLYGVDVAYGNESVTKGTSNVREARPLTWYVLDDGSWIAFIPSRDVLASADVTDAAGGSHSIFYVSSRRPSW</sequence>
<name>A0A1H6I2Z6_9ACTN</name>
<dbReference type="EMBL" id="FNWT01000002">
    <property type="protein sequence ID" value="SEH42777.1"/>
    <property type="molecule type" value="Genomic_DNA"/>
</dbReference>
<protein>
    <submittedName>
        <fullName evidence="1">Uncharacterized protein</fullName>
    </submittedName>
</protein>
<dbReference type="RefSeq" id="WP_218969845.1">
    <property type="nucleotide sequence ID" value="NZ_FNWT01000002.1"/>
</dbReference>
<comment type="caution">
    <text evidence="1">The sequence shown here is derived from an EMBL/GenBank/DDBJ whole genome shotgun (WGS) entry which is preliminary data.</text>
</comment>
<organism evidence="1 2">
    <name type="scientific">Parafannyhessea umbonata</name>
    <dbReference type="NCBI Taxonomy" id="604330"/>
    <lineage>
        <taxon>Bacteria</taxon>
        <taxon>Bacillati</taxon>
        <taxon>Actinomycetota</taxon>
        <taxon>Coriobacteriia</taxon>
        <taxon>Coriobacteriales</taxon>
        <taxon>Atopobiaceae</taxon>
        <taxon>Parafannyhessea</taxon>
    </lineage>
</organism>
<reference evidence="1 2" key="1">
    <citation type="submission" date="2016-10" db="EMBL/GenBank/DDBJ databases">
        <authorList>
            <person name="Varghese N."/>
            <person name="Submissions S."/>
        </authorList>
    </citation>
    <scope>NUCLEOTIDE SEQUENCE [LARGE SCALE GENOMIC DNA]</scope>
    <source>
        <strain evidence="1 2">WCP15</strain>
    </source>
</reference>